<feature type="transmembrane region" description="Helical" evidence="2">
    <location>
        <begin position="856"/>
        <end position="883"/>
    </location>
</feature>
<dbReference type="VEuPathDB" id="VectorBase:LDEU001154"/>
<evidence type="ECO:0000313" key="4">
    <source>
        <dbReference type="EMBL" id="RWS30887.1"/>
    </source>
</evidence>
<dbReference type="Proteomes" id="UP000288716">
    <property type="component" value="Unassembled WGS sequence"/>
</dbReference>
<feature type="region of interest" description="Disordered" evidence="1">
    <location>
        <begin position="1032"/>
        <end position="1065"/>
    </location>
</feature>
<protein>
    <submittedName>
        <fullName evidence="4">Calcium-activated chloride channel regulator 1-like protein</fullName>
    </submittedName>
</protein>
<organism evidence="4 5">
    <name type="scientific">Leptotrombidium deliense</name>
    <dbReference type="NCBI Taxonomy" id="299467"/>
    <lineage>
        <taxon>Eukaryota</taxon>
        <taxon>Metazoa</taxon>
        <taxon>Ecdysozoa</taxon>
        <taxon>Arthropoda</taxon>
        <taxon>Chelicerata</taxon>
        <taxon>Arachnida</taxon>
        <taxon>Acari</taxon>
        <taxon>Acariformes</taxon>
        <taxon>Trombidiformes</taxon>
        <taxon>Prostigmata</taxon>
        <taxon>Anystina</taxon>
        <taxon>Parasitengona</taxon>
        <taxon>Trombiculoidea</taxon>
        <taxon>Trombiculidae</taxon>
        <taxon>Leptotrombidium</taxon>
    </lineage>
</organism>
<proteinExistence type="predicted"/>
<evidence type="ECO:0000313" key="5">
    <source>
        <dbReference type="Proteomes" id="UP000288716"/>
    </source>
</evidence>
<dbReference type="AlphaFoldDB" id="A0A443STQ3"/>
<feature type="region of interest" description="Disordered" evidence="1">
    <location>
        <begin position="964"/>
        <end position="1003"/>
    </location>
</feature>
<keyword evidence="2" id="KW-0812">Transmembrane</keyword>
<evidence type="ECO:0000256" key="2">
    <source>
        <dbReference type="SAM" id="Phobius"/>
    </source>
</evidence>
<keyword evidence="5" id="KW-1185">Reference proteome</keyword>
<gene>
    <name evidence="4" type="ORF">B4U80_05594</name>
</gene>
<evidence type="ECO:0000259" key="3">
    <source>
        <dbReference type="Pfam" id="PF08434"/>
    </source>
</evidence>
<keyword evidence="2" id="KW-1133">Transmembrane helix</keyword>
<dbReference type="Pfam" id="PF08434">
    <property type="entry name" value="CLCA"/>
    <property type="match status" value="1"/>
</dbReference>
<reference evidence="4 5" key="1">
    <citation type="journal article" date="2018" name="Gigascience">
        <title>Genomes of trombidid mites reveal novel predicted allergens and laterally-transferred genes associated with secondary metabolism.</title>
        <authorList>
            <person name="Dong X."/>
            <person name="Chaisiri K."/>
            <person name="Xia D."/>
            <person name="Armstrong S.D."/>
            <person name="Fang Y."/>
            <person name="Donnelly M.J."/>
            <person name="Kadowaki T."/>
            <person name="McGarry J.W."/>
            <person name="Darby A.C."/>
            <person name="Makepeace B.L."/>
        </authorList>
    </citation>
    <scope>NUCLEOTIDE SEQUENCE [LARGE SCALE GENOMIC DNA]</scope>
    <source>
        <strain evidence="4">UoL-UT</strain>
    </source>
</reference>
<dbReference type="EMBL" id="NCKV01000344">
    <property type="protein sequence ID" value="RWS30887.1"/>
    <property type="molecule type" value="Genomic_DNA"/>
</dbReference>
<feature type="domain" description="Calcium-activated chloride channel N-terminal" evidence="3">
    <location>
        <begin position="5"/>
        <end position="239"/>
    </location>
</feature>
<name>A0A443STQ3_9ACAR</name>
<feature type="compositionally biased region" description="Polar residues" evidence="1">
    <location>
        <begin position="1032"/>
        <end position="1045"/>
    </location>
</feature>
<feature type="compositionally biased region" description="Polar residues" evidence="1">
    <location>
        <begin position="981"/>
        <end position="1003"/>
    </location>
</feature>
<dbReference type="OrthoDB" id="687730at2759"/>
<evidence type="ECO:0000256" key="1">
    <source>
        <dbReference type="SAM" id="MobiDB-lite"/>
    </source>
</evidence>
<dbReference type="STRING" id="299467.A0A443STQ3"/>
<sequence>MADLFYTATERKGVIENVYLLVPKSWNLRSVGKDYPPIRKNKVFNNVPTTIQFAGCGKPGLRIDLSQAFLLHTDNTDNFGETTLSTRRKARSLLRQWMHYRYGVFDEHGFVGDAIYPSHYAIPGTTEIKITSCVSRGDTPAVQPLIINLDNNNNSCKLKVNELTGFPDHTTHNDCMPMIDFNANEDLVTSFMYEPRLESVTRFCNRKTHNSEAPNKQNLLCEGKSVWEVLEKHSDLRNEVQRKETVFTIIEMNAPRIAIMLDALTDRVPVIKSSTKKFLNGLPEGKEMIFLEYRNSTFTDMWTGTAFNYAGRDVLHSGICLYCGAKKVMDEIDKKQNEDSTLSGSQLILVTEGHITDNDKSLRNIVDRINQLRIKLKVIIYPFAGSDYTKLESLVSDVNGELITIPEHGEGERIKTTTLAKLYDTFDSINEWNENKPLLLNKGTFSTHSGGNFSFSVDQSLVDSNSDLYVYILRAEDVKSKNFEHSVKLVTKNEVYSFRALQEYHDIVNERGRLFTVNNTALKDKVGEMTLSLTVDHSPTPPTDKFFVAAYAQPRVRTRAITAECWVSGVSDAYILYAFVHKDYNEFVRDAKVTMIIEDDIGTTQETVLMYDDGYGDPDITKGDGIYSQYITNIKFGKRYTASVELHSKADTTVISGPVPSSQQCCGSSIPLPVSNNVAQLQRRIECGSFLVKRNSNSNETPRTMGAINSLRVMTVEKNQSRKLEVSFRRPFGSGVNSKTEFKFFRENDYAYIRSEFDKRGKILYSWNGAEADKYGDLATAIAEVPFKESGRYYLAIRTSRLDAPYTYYISNIVSVVVSADPSIITEGNTESSSVPDSYVTDTYSDSLNVARLQSWQVIAVVSGSLVVIVLTLLLILCFVWSAKRRRDDQRSKPPKISTPVLTVDSKSAFTNKASNDMINVSGKQPLTDNEAPLPELSNTIISPVQSWSAGVLLGHYDRVQQAKERREPPPVMRMEDIPDNMSSVSNNSKFQGSTSDEDNVGNNVTWQQYDQFDMRSPIAHCQTVQYYPNDWRQSYNGRSQTPSDYDQRYGIPDQRKGSSAVSQV</sequence>
<accession>A0A443STQ3</accession>
<comment type="caution">
    <text evidence="4">The sequence shown here is derived from an EMBL/GenBank/DDBJ whole genome shotgun (WGS) entry which is preliminary data.</text>
</comment>
<feature type="compositionally biased region" description="Basic and acidic residues" evidence="1">
    <location>
        <begin position="964"/>
        <end position="977"/>
    </location>
</feature>
<keyword evidence="2" id="KW-0472">Membrane</keyword>
<dbReference type="InterPro" id="IPR013642">
    <property type="entry name" value="CLCA_N"/>
</dbReference>